<dbReference type="Pfam" id="PF01943">
    <property type="entry name" value="Polysacc_synt"/>
    <property type="match status" value="1"/>
</dbReference>
<dbReference type="STRING" id="137591.AO080_03185"/>
<dbReference type="PANTHER" id="PTHR30250:SF11">
    <property type="entry name" value="O-ANTIGEN TRANSPORTER-RELATED"/>
    <property type="match status" value="1"/>
</dbReference>
<keyword evidence="3 6" id="KW-0812">Transmembrane</keyword>
<feature type="transmembrane region" description="Helical" evidence="6">
    <location>
        <begin position="207"/>
        <end position="224"/>
    </location>
</feature>
<dbReference type="InterPro" id="IPR002797">
    <property type="entry name" value="Polysacc_synth"/>
</dbReference>
<dbReference type="InterPro" id="IPR050833">
    <property type="entry name" value="Poly_Biosynth_Transport"/>
</dbReference>
<keyword evidence="2" id="KW-1003">Cell membrane</keyword>
<feature type="transmembrane region" description="Helical" evidence="6">
    <location>
        <begin position="139"/>
        <end position="160"/>
    </location>
</feature>
<feature type="transmembrane region" description="Helical" evidence="6">
    <location>
        <begin position="376"/>
        <end position="396"/>
    </location>
</feature>
<accession>A0A0D1LP82</accession>
<evidence type="ECO:0000313" key="8">
    <source>
        <dbReference type="Proteomes" id="UP000032287"/>
    </source>
</evidence>
<dbReference type="eggNOG" id="COG2244">
    <property type="taxonomic scope" value="Bacteria"/>
</dbReference>
<evidence type="ECO:0000313" key="7">
    <source>
        <dbReference type="EMBL" id="KIU20412.1"/>
    </source>
</evidence>
<feature type="transmembrane region" description="Helical" evidence="6">
    <location>
        <begin position="325"/>
        <end position="345"/>
    </location>
</feature>
<dbReference type="EMBL" id="JWHU01000021">
    <property type="protein sequence ID" value="KIU20412.1"/>
    <property type="molecule type" value="Genomic_DNA"/>
</dbReference>
<dbReference type="RefSeq" id="WP_043711410.1">
    <property type="nucleotide sequence ID" value="NZ_JALOCT010000020.1"/>
</dbReference>
<dbReference type="AlphaFoldDB" id="A0A0D1LP82"/>
<proteinExistence type="predicted"/>
<keyword evidence="4 6" id="KW-1133">Transmembrane helix</keyword>
<comment type="subcellular location">
    <subcellularLocation>
        <location evidence="1">Cell membrane</location>
        <topology evidence="1">Multi-pass membrane protein</topology>
    </subcellularLocation>
</comment>
<feature type="transmembrane region" description="Helical" evidence="6">
    <location>
        <begin position="416"/>
        <end position="447"/>
    </location>
</feature>
<protein>
    <submittedName>
        <fullName evidence="7">Polysaccharide biosynthesis protein</fullName>
    </submittedName>
</protein>
<reference evidence="7 8" key="1">
    <citation type="journal article" date="2015" name="Microbiology (Mosc.)">
        <title>Genomics of the Weissella cibaria species with an examination of its metabolic traits.</title>
        <authorList>
            <person name="Lynch K.M."/>
            <person name="Lucid A."/>
            <person name="Arendt E.K."/>
            <person name="Sleator R.D."/>
            <person name="Lucey B."/>
            <person name="Coffey A."/>
        </authorList>
    </citation>
    <scope>NUCLEOTIDE SEQUENCE [LARGE SCALE GENOMIC DNA]</scope>
    <source>
        <strain evidence="7 8">MG1</strain>
    </source>
</reference>
<feature type="transmembrane region" description="Helical" evidence="6">
    <location>
        <begin position="112"/>
        <end position="132"/>
    </location>
</feature>
<feature type="transmembrane region" description="Helical" evidence="6">
    <location>
        <begin position="12"/>
        <end position="34"/>
    </location>
</feature>
<name>A0A0D1LP82_9LACO</name>
<dbReference type="Proteomes" id="UP000032287">
    <property type="component" value="Unassembled WGS sequence"/>
</dbReference>
<organism evidence="7 8">
    <name type="scientific">Weissella cibaria</name>
    <dbReference type="NCBI Taxonomy" id="137591"/>
    <lineage>
        <taxon>Bacteria</taxon>
        <taxon>Bacillati</taxon>
        <taxon>Bacillota</taxon>
        <taxon>Bacilli</taxon>
        <taxon>Lactobacillales</taxon>
        <taxon>Lactobacillaceae</taxon>
        <taxon>Weissella</taxon>
    </lineage>
</organism>
<comment type="caution">
    <text evidence="7">The sequence shown here is derived from an EMBL/GenBank/DDBJ whole genome shotgun (WGS) entry which is preliminary data.</text>
</comment>
<keyword evidence="5 6" id="KW-0472">Membrane</keyword>
<keyword evidence="8" id="KW-1185">Reference proteome</keyword>
<evidence type="ECO:0000256" key="6">
    <source>
        <dbReference type="SAM" id="Phobius"/>
    </source>
</evidence>
<gene>
    <name evidence="7" type="ORF">QX99_01220</name>
</gene>
<feature type="transmembrane region" description="Helical" evidence="6">
    <location>
        <begin position="54"/>
        <end position="72"/>
    </location>
</feature>
<feature type="transmembrane region" description="Helical" evidence="6">
    <location>
        <begin position="294"/>
        <end position="313"/>
    </location>
</feature>
<feature type="transmembrane region" description="Helical" evidence="6">
    <location>
        <begin position="84"/>
        <end position="106"/>
    </location>
</feature>
<evidence type="ECO:0000256" key="4">
    <source>
        <dbReference type="ARBA" id="ARBA00022989"/>
    </source>
</evidence>
<sequence length="464" mass="50278">MAERARELIRNTGIFAIGSLSTKLLSLLMVPLYTTVLSTTDYGTVDVIGTFTGLLAPLVTLSVYDAVFRWALDDANDASTAFSNALVVWASSMLIFSSICVGLAALGVAHIGYFWFMVVLGSLGAICSSLVRGLGYVKLFTVAGIVSSVVFMTLNLVFLLQLELGLTGYLLASAISAAVSILVVTFGAQVWQYWQPTVVRPARMQQLLVYSLPLVPNALSWWGVASANRVVLLTFAGVAANGLYAVANKLPSLINLVYGAFLQSWQMAAVKSYDDQDAGAYYTKTFDIVARLQLLMVMALLCVTQFVCATWIAPTYWQAWQAVPGLLLTVVYTNMSAMVGATYLAAKRTRGLFLTTVYSAGISIGLSVVSVPLFGIIGASLASCVGFAAVLGIRLYETRHFVGIRVTWSAMLKYHLVIGLQIGLMCLLPVGWLQGACLSLLMVGLIWSDWPYYQRLFVTLTNKR</sequence>
<dbReference type="GO" id="GO:0005886">
    <property type="term" value="C:plasma membrane"/>
    <property type="evidence" value="ECO:0007669"/>
    <property type="project" value="UniProtKB-SubCell"/>
</dbReference>
<evidence type="ECO:0000256" key="2">
    <source>
        <dbReference type="ARBA" id="ARBA00022475"/>
    </source>
</evidence>
<dbReference type="PATRIC" id="fig|137591.25.peg.1192"/>
<feature type="transmembrane region" description="Helical" evidence="6">
    <location>
        <begin position="166"/>
        <end position="186"/>
    </location>
</feature>
<evidence type="ECO:0000256" key="5">
    <source>
        <dbReference type="ARBA" id="ARBA00023136"/>
    </source>
</evidence>
<feature type="transmembrane region" description="Helical" evidence="6">
    <location>
        <begin position="352"/>
        <end position="370"/>
    </location>
</feature>
<evidence type="ECO:0000256" key="3">
    <source>
        <dbReference type="ARBA" id="ARBA00022692"/>
    </source>
</evidence>
<dbReference type="PANTHER" id="PTHR30250">
    <property type="entry name" value="PST FAMILY PREDICTED COLANIC ACID TRANSPORTER"/>
    <property type="match status" value="1"/>
</dbReference>
<evidence type="ECO:0000256" key="1">
    <source>
        <dbReference type="ARBA" id="ARBA00004651"/>
    </source>
</evidence>